<dbReference type="Proteomes" id="UP001165960">
    <property type="component" value="Unassembled WGS sequence"/>
</dbReference>
<protein>
    <submittedName>
        <fullName evidence="1">Uncharacterized protein</fullName>
    </submittedName>
</protein>
<name>A0ACC2TRN1_9FUNG</name>
<organism evidence="1 2">
    <name type="scientific">Entomophthora muscae</name>
    <dbReference type="NCBI Taxonomy" id="34485"/>
    <lineage>
        <taxon>Eukaryota</taxon>
        <taxon>Fungi</taxon>
        <taxon>Fungi incertae sedis</taxon>
        <taxon>Zoopagomycota</taxon>
        <taxon>Entomophthoromycotina</taxon>
        <taxon>Entomophthoromycetes</taxon>
        <taxon>Entomophthorales</taxon>
        <taxon>Entomophthoraceae</taxon>
        <taxon>Entomophthora</taxon>
    </lineage>
</organism>
<proteinExistence type="predicted"/>
<gene>
    <name evidence="1" type="ORF">DSO57_1020648</name>
</gene>
<sequence length="244" mass="27057">MKSFIAILLALIAPGFADDIPSSTPTAEFDTLVDVIKGYCQSKEINHEYIVINLAEVDEKTKLDAHCKAGDFLLDAYKKECDGKKVLVSYPGKANLKGLQEREDCLFPEKMNEFRDKEQFDGLSLNVDSASIVTMKSELESAKIEFILNVKYEDWEVVKPIVIDLPKLLRVVVDLTGVTKLKEGSTLAGESEKVIFAATESSDFGKIVKLIGGRPLLKLTINTPKVTKYSSTVDICDKTKEKSK</sequence>
<accession>A0ACC2TRN1</accession>
<evidence type="ECO:0000313" key="1">
    <source>
        <dbReference type="EMBL" id="KAJ9077021.1"/>
    </source>
</evidence>
<reference evidence="1" key="1">
    <citation type="submission" date="2022-04" db="EMBL/GenBank/DDBJ databases">
        <title>Genome of the entomopathogenic fungus Entomophthora muscae.</title>
        <authorList>
            <person name="Elya C."/>
            <person name="Lovett B.R."/>
            <person name="Lee E."/>
            <person name="Macias A.M."/>
            <person name="Hajek A.E."/>
            <person name="De Bivort B.L."/>
            <person name="Kasson M.T."/>
            <person name="De Fine Licht H.H."/>
            <person name="Stajich J.E."/>
        </authorList>
    </citation>
    <scope>NUCLEOTIDE SEQUENCE</scope>
    <source>
        <strain evidence="1">Berkeley</strain>
    </source>
</reference>
<dbReference type="EMBL" id="QTSX02002227">
    <property type="protein sequence ID" value="KAJ9077021.1"/>
    <property type="molecule type" value="Genomic_DNA"/>
</dbReference>
<comment type="caution">
    <text evidence="1">The sequence shown here is derived from an EMBL/GenBank/DDBJ whole genome shotgun (WGS) entry which is preliminary data.</text>
</comment>
<evidence type="ECO:0000313" key="2">
    <source>
        <dbReference type="Proteomes" id="UP001165960"/>
    </source>
</evidence>
<keyword evidence="2" id="KW-1185">Reference proteome</keyword>